<dbReference type="InterPro" id="IPR003439">
    <property type="entry name" value="ABC_transporter-like_ATP-bd"/>
</dbReference>
<evidence type="ECO:0000256" key="12">
    <source>
        <dbReference type="SAM" id="Phobius"/>
    </source>
</evidence>
<feature type="transmembrane region" description="Helical" evidence="12">
    <location>
        <begin position="803"/>
        <end position="825"/>
    </location>
</feature>
<evidence type="ECO:0000256" key="10">
    <source>
        <dbReference type="ARBA" id="ARBA00023180"/>
    </source>
</evidence>
<dbReference type="PANTHER" id="PTHR24223:SF404">
    <property type="entry name" value="ABC MULTIDRUG TRANSPORTER (EUROFUNG)-RELATED"/>
    <property type="match status" value="1"/>
</dbReference>
<dbReference type="EMBL" id="JANBVO010000006">
    <property type="protein sequence ID" value="KAJ9151149.1"/>
    <property type="molecule type" value="Genomic_DNA"/>
</dbReference>
<dbReference type="SUPFAM" id="SSF90123">
    <property type="entry name" value="ABC transporter transmembrane region"/>
    <property type="match status" value="2"/>
</dbReference>
<feature type="domain" description="ABC transporter" evidence="13">
    <location>
        <begin position="1081"/>
        <end position="1321"/>
    </location>
</feature>
<dbReference type="GO" id="GO:0016887">
    <property type="term" value="F:ATP hydrolysis activity"/>
    <property type="evidence" value="ECO:0007669"/>
    <property type="project" value="InterPro"/>
</dbReference>
<feature type="transmembrane region" description="Helical" evidence="12">
    <location>
        <begin position="68"/>
        <end position="89"/>
    </location>
</feature>
<gene>
    <name evidence="15" type="ORF">NKR23_g3311</name>
</gene>
<dbReference type="CDD" id="cd03250">
    <property type="entry name" value="ABCC_MRP_domain1"/>
    <property type="match status" value="1"/>
</dbReference>
<dbReference type="InterPro" id="IPR027417">
    <property type="entry name" value="P-loop_NTPase"/>
</dbReference>
<dbReference type="Gene3D" id="1.20.1560.10">
    <property type="entry name" value="ABC transporter type 1, transmembrane domain"/>
    <property type="match status" value="2"/>
</dbReference>
<feature type="transmembrane region" description="Helical" evidence="12">
    <location>
        <begin position="761"/>
        <end position="783"/>
    </location>
</feature>
<evidence type="ECO:0000256" key="5">
    <source>
        <dbReference type="ARBA" id="ARBA00022692"/>
    </source>
</evidence>
<feature type="transmembrane region" description="Helical" evidence="12">
    <location>
        <begin position="35"/>
        <end position="56"/>
    </location>
</feature>
<keyword evidence="3" id="KW-0813">Transport</keyword>
<organism evidence="15 16">
    <name type="scientific">Pleurostoma richardsiae</name>
    <dbReference type="NCBI Taxonomy" id="41990"/>
    <lineage>
        <taxon>Eukaryota</taxon>
        <taxon>Fungi</taxon>
        <taxon>Dikarya</taxon>
        <taxon>Ascomycota</taxon>
        <taxon>Pezizomycotina</taxon>
        <taxon>Sordariomycetes</taxon>
        <taxon>Sordariomycetidae</taxon>
        <taxon>Calosphaeriales</taxon>
        <taxon>Pleurostomataceae</taxon>
        <taxon>Pleurostoma</taxon>
    </lineage>
</organism>
<feature type="transmembrane region" description="Helical" evidence="12">
    <location>
        <begin position="901"/>
        <end position="921"/>
    </location>
</feature>
<keyword evidence="4" id="KW-1003">Cell membrane</keyword>
<keyword evidence="16" id="KW-1185">Reference proteome</keyword>
<dbReference type="PANTHER" id="PTHR24223">
    <property type="entry name" value="ATP-BINDING CASSETTE SUB-FAMILY C"/>
    <property type="match status" value="1"/>
</dbReference>
<feature type="transmembrane region" description="Helical" evidence="12">
    <location>
        <begin position="271"/>
        <end position="292"/>
    </location>
</feature>
<dbReference type="CDD" id="cd18579">
    <property type="entry name" value="ABC_6TM_ABCC_D1"/>
    <property type="match status" value="1"/>
</dbReference>
<comment type="caution">
    <text evidence="15">The sequence shown here is derived from an EMBL/GenBank/DDBJ whole genome shotgun (WGS) entry which is preliminary data.</text>
</comment>
<protein>
    <submittedName>
        <fullName evidence="15">Multidrug resistance-associated protein</fullName>
    </submittedName>
</protein>
<comment type="similarity">
    <text evidence="2">Belongs to the ABC transporter superfamily. ABCC family. Conjugate transporter (TC 3.A.1.208) subfamily.</text>
</comment>
<dbReference type="InterPro" id="IPR017871">
    <property type="entry name" value="ABC_transporter-like_CS"/>
</dbReference>
<comment type="subcellular location">
    <subcellularLocation>
        <location evidence="1">Cell membrane</location>
        <topology evidence="1">Multi-pass membrane protein</topology>
    </subcellularLocation>
</comment>
<comment type="function">
    <text evidence="11">ABC-type transporter; part of the gene cluster that mediates the biosynthesis of the phomopsins, a group of hexapeptide mycotoxins which infects lupins and causes lupinosis disease in livestock.</text>
</comment>
<dbReference type="Pfam" id="PF00005">
    <property type="entry name" value="ABC_tran"/>
    <property type="match status" value="2"/>
</dbReference>
<accession>A0AA38S5Q8</accession>
<dbReference type="InterPro" id="IPR056227">
    <property type="entry name" value="TMD0_ABC"/>
</dbReference>
<dbReference type="PROSITE" id="PS00211">
    <property type="entry name" value="ABC_TRANSPORTER_1"/>
    <property type="match status" value="1"/>
</dbReference>
<dbReference type="InterPro" id="IPR036640">
    <property type="entry name" value="ABC1_TM_sf"/>
</dbReference>
<reference evidence="15" key="1">
    <citation type="submission" date="2022-07" db="EMBL/GenBank/DDBJ databases">
        <title>Fungi with potential for degradation of polypropylene.</title>
        <authorList>
            <person name="Gostincar C."/>
        </authorList>
    </citation>
    <scope>NUCLEOTIDE SEQUENCE</scope>
    <source>
        <strain evidence="15">EXF-13308</strain>
    </source>
</reference>
<evidence type="ECO:0000256" key="3">
    <source>
        <dbReference type="ARBA" id="ARBA00022448"/>
    </source>
</evidence>
<keyword evidence="5 12" id="KW-0812">Transmembrane</keyword>
<dbReference type="InterPro" id="IPR050173">
    <property type="entry name" value="ABC_transporter_C-like"/>
</dbReference>
<evidence type="ECO:0000313" key="16">
    <source>
        <dbReference type="Proteomes" id="UP001174694"/>
    </source>
</evidence>
<feature type="transmembrane region" description="Helical" evidence="12">
    <location>
        <begin position="985"/>
        <end position="1006"/>
    </location>
</feature>
<dbReference type="Pfam" id="PF24357">
    <property type="entry name" value="TMD0_ABC"/>
    <property type="match status" value="1"/>
</dbReference>
<dbReference type="SMART" id="SM00382">
    <property type="entry name" value="AAA"/>
    <property type="match status" value="2"/>
</dbReference>
<dbReference type="GO" id="GO:0005886">
    <property type="term" value="C:plasma membrane"/>
    <property type="evidence" value="ECO:0007669"/>
    <property type="project" value="UniProtKB-SubCell"/>
</dbReference>
<dbReference type="FunFam" id="3.40.50.300:FF:002145">
    <property type="entry name" value="ABC transporter (MsbA subfamily)"/>
    <property type="match status" value="1"/>
</dbReference>
<dbReference type="Gene3D" id="3.40.50.300">
    <property type="entry name" value="P-loop containing nucleotide triphosphate hydrolases"/>
    <property type="match status" value="2"/>
</dbReference>
<feature type="transmembrane region" description="Helical" evidence="12">
    <location>
        <begin position="101"/>
        <end position="121"/>
    </location>
</feature>
<name>A0AA38S5Q8_9PEZI</name>
<dbReference type="GO" id="GO:0140359">
    <property type="term" value="F:ABC-type transporter activity"/>
    <property type="evidence" value="ECO:0007669"/>
    <property type="project" value="InterPro"/>
</dbReference>
<evidence type="ECO:0000256" key="8">
    <source>
        <dbReference type="ARBA" id="ARBA00022989"/>
    </source>
</evidence>
<evidence type="ECO:0000313" key="15">
    <source>
        <dbReference type="EMBL" id="KAJ9151149.1"/>
    </source>
</evidence>
<dbReference type="FunFam" id="1.20.1560.10:FF:000066">
    <property type="entry name" value="ABC multidrug transporter (Eurofung)"/>
    <property type="match status" value="1"/>
</dbReference>
<evidence type="ECO:0000259" key="14">
    <source>
        <dbReference type="PROSITE" id="PS50929"/>
    </source>
</evidence>
<keyword evidence="8 12" id="KW-1133">Transmembrane helix</keyword>
<feature type="domain" description="ABC transmembrane type-1" evidence="14">
    <location>
        <begin position="763"/>
        <end position="1043"/>
    </location>
</feature>
<evidence type="ECO:0000256" key="4">
    <source>
        <dbReference type="ARBA" id="ARBA00022475"/>
    </source>
</evidence>
<dbReference type="InterPro" id="IPR044726">
    <property type="entry name" value="ABCC_6TM_D2"/>
</dbReference>
<dbReference type="GO" id="GO:0005524">
    <property type="term" value="F:ATP binding"/>
    <property type="evidence" value="ECO:0007669"/>
    <property type="project" value="UniProtKB-KW"/>
</dbReference>
<dbReference type="FunFam" id="1.20.1560.10:FF:000055">
    <property type="entry name" value="ABC multidrug transporter (Eurofung)"/>
    <property type="match status" value="1"/>
</dbReference>
<dbReference type="Pfam" id="PF00664">
    <property type="entry name" value="ABC_membrane"/>
    <property type="match status" value="1"/>
</dbReference>
<feature type="transmembrane region" description="Helical" evidence="12">
    <location>
        <begin position="133"/>
        <end position="154"/>
    </location>
</feature>
<proteinExistence type="inferred from homology"/>
<dbReference type="Proteomes" id="UP001174694">
    <property type="component" value="Unassembled WGS sequence"/>
</dbReference>
<sequence length="1326" mass="145853">MSSHSACPPGSDAGFGPRVDINCRSFDFTLLFEDAFFQVLPAALFLLLLPARLQYLRTTPVKLQSYRLAIWKLLLLGLLFVLHVLFMAFHVRTSVLSTSVSLTSDILGIVAVFAAAVHSFMEDQRSVAPSDILVLYFSASTTLAIPRLRSLWQIPTAEALSYLDAPQTTSTEKYGQALIGAVILVYLGIAVSGAVYWRQTYRFSTKVRSGLISVIYEHTTLLKENDLKDRGAVTLMGTDVERIVASLRFIHDTWSSVLEVGVAVYLLERQIFIACIVPVIICIVSVVATAPLSSNFRAAQKQWINWVEKRIAVTSNMLGDMKSVKMLGLGDVLSSIIIRIRRSELKASERFRKLLIAQIVISNFPTDFAPFATFAVYAIISAVKGDKSLLSAQAFESLSLISLLTHPLLMFCQAVPTLLQAVGSFDRIEEFLRRSPEPANHSSSNLPLIDAPGEAVELQGRSVTAGSNTALISFKDCDISWSPESEAAIHALTLSIRRGITMIVGPVGAGKSALLTTLIGEMTVKSGTLKELPNSVAYCSQIPWMMNETIRHNVTGDLVFDEKWYYNTLWACALEEDLKKIPGGDLFKVGSNGVALSGGQRQRVALARAVYSRLPVVILDDVFSGLDSKSISLISTRLLGQDGLFKKAGQSVILATHTQRVLSYADEIIILDNGRLVDQGPYGDILRRSPETLAKSAPLLENKRIVPIEEMDPKHSLDIALSRHSIVEEEGEPAEEVKDHLRRDGTWSVYRYYFKSAGYPLLAVFAFFCFLEGFASNFATLWFERWVDHNQKHPNEQLGMYLGVYGLLFILSLTGVAVSCWLFFVNVINNTAFALHLELLKATLRAPFPFFQKADVGSITNRFSQDMDLIDMNLPRFAILFASGASSCLVKLVVLCVVGKYLAVSTPFLALALFFIQRYYLRTSRQVRILDIEAKAPLYTHFLETVQGISTVRAFGWEGRFRDRTEELLARSQKPFYMLACIQQWLQLVLDLVVGALALVIVAMVTSLSAKFSAGSIGVALNLILTFNQNLIQAIKAWTMLETSIGAVSRVRSFVQETPTEYRGLAPLPPQDSGWPTQGSIEFQNVTAGYDLETPPALNSLTLSIPPGSKIAICGPSGSGKTSLILALLQMIPLQDGRVVIDGLDLAGIEGADLRARINVVPQDPFFTPGSVRFNLSPHAGASQNGDTESDARLEGALRKVGLLDGVIAKGGLDAELAAGEWSAGERQLLALARALLRAETSRILVLDEAASNVDAKTEAIMQDIIEREFAGQTVISVVHRLRYIDRFDRVALLKQGSLVEWDSPAALLGWDSEFRKLYLALQRAD</sequence>
<keyword evidence="10" id="KW-0325">Glycoprotein</keyword>
<keyword evidence="9 12" id="KW-0472">Membrane</keyword>
<feature type="domain" description="ABC transmembrane type-1" evidence="14">
    <location>
        <begin position="178"/>
        <end position="420"/>
    </location>
</feature>
<keyword evidence="6" id="KW-0547">Nucleotide-binding</keyword>
<dbReference type="SUPFAM" id="SSF52540">
    <property type="entry name" value="P-loop containing nucleoside triphosphate hydrolases"/>
    <property type="match status" value="2"/>
</dbReference>
<evidence type="ECO:0000256" key="6">
    <source>
        <dbReference type="ARBA" id="ARBA00022741"/>
    </source>
</evidence>
<dbReference type="InterPro" id="IPR003593">
    <property type="entry name" value="AAA+_ATPase"/>
</dbReference>
<evidence type="ECO:0000256" key="11">
    <source>
        <dbReference type="ARBA" id="ARBA00059074"/>
    </source>
</evidence>
<feature type="domain" description="ABC transporter" evidence="13">
    <location>
        <begin position="474"/>
        <end position="698"/>
    </location>
</feature>
<dbReference type="PROSITE" id="PS50893">
    <property type="entry name" value="ABC_TRANSPORTER_2"/>
    <property type="match status" value="2"/>
</dbReference>
<evidence type="ECO:0000256" key="2">
    <source>
        <dbReference type="ARBA" id="ARBA00009726"/>
    </source>
</evidence>
<dbReference type="InterPro" id="IPR011527">
    <property type="entry name" value="ABC1_TM_dom"/>
</dbReference>
<feature type="transmembrane region" description="Helical" evidence="12">
    <location>
        <begin position="174"/>
        <end position="197"/>
    </location>
</feature>
<dbReference type="CDD" id="cd18580">
    <property type="entry name" value="ABC_6TM_ABCC_D2"/>
    <property type="match status" value="1"/>
</dbReference>
<dbReference type="PROSITE" id="PS50929">
    <property type="entry name" value="ABC_TM1F"/>
    <property type="match status" value="2"/>
</dbReference>
<evidence type="ECO:0000256" key="9">
    <source>
        <dbReference type="ARBA" id="ARBA00023136"/>
    </source>
</evidence>
<keyword evidence="7" id="KW-0067">ATP-binding</keyword>
<evidence type="ECO:0000256" key="7">
    <source>
        <dbReference type="ARBA" id="ARBA00022840"/>
    </source>
</evidence>
<dbReference type="InterPro" id="IPR044746">
    <property type="entry name" value="ABCC_6TM_D1"/>
</dbReference>
<evidence type="ECO:0000259" key="13">
    <source>
        <dbReference type="PROSITE" id="PS50893"/>
    </source>
</evidence>
<evidence type="ECO:0000256" key="1">
    <source>
        <dbReference type="ARBA" id="ARBA00004651"/>
    </source>
</evidence>